<feature type="compositionally biased region" description="Basic and acidic residues" evidence="5">
    <location>
        <begin position="598"/>
        <end position="622"/>
    </location>
</feature>
<evidence type="ECO:0000313" key="9">
    <source>
        <dbReference type="Proteomes" id="UP000825935"/>
    </source>
</evidence>
<dbReference type="InterPro" id="IPR056750">
    <property type="entry name" value="RRM_ESF1"/>
</dbReference>
<dbReference type="Pfam" id="PF08159">
    <property type="entry name" value="NUC153"/>
    <property type="match status" value="1"/>
</dbReference>
<dbReference type="AlphaFoldDB" id="A0A8T2RXG3"/>
<evidence type="ECO:0000313" key="8">
    <source>
        <dbReference type="EMBL" id="KAH7300245.1"/>
    </source>
</evidence>
<dbReference type="OrthoDB" id="431825at2759"/>
<feature type="compositionally biased region" description="Low complexity" evidence="5">
    <location>
        <begin position="192"/>
        <end position="203"/>
    </location>
</feature>
<comment type="caution">
    <text evidence="8">The sequence shown here is derived from an EMBL/GenBank/DDBJ whole genome shotgun (WGS) entry which is preliminary data.</text>
</comment>
<dbReference type="PANTHER" id="PTHR12202">
    <property type="entry name" value="ESF1 HOMOLOG"/>
    <property type="match status" value="1"/>
</dbReference>
<keyword evidence="9" id="KW-1185">Reference proteome</keyword>
<feature type="domain" description="NUC153" evidence="6">
    <location>
        <begin position="666"/>
        <end position="689"/>
    </location>
</feature>
<feature type="region of interest" description="Disordered" evidence="5">
    <location>
        <begin position="281"/>
        <end position="300"/>
    </location>
</feature>
<evidence type="ECO:0000256" key="2">
    <source>
        <dbReference type="ARBA" id="ARBA00009087"/>
    </source>
</evidence>
<dbReference type="Pfam" id="PF25121">
    <property type="entry name" value="RRM_ESF1"/>
    <property type="match status" value="1"/>
</dbReference>
<dbReference type="InterPro" id="IPR012580">
    <property type="entry name" value="NUC153"/>
</dbReference>
<accession>A0A8T2RXG3</accession>
<evidence type="ECO:0000256" key="3">
    <source>
        <dbReference type="ARBA" id="ARBA00023054"/>
    </source>
</evidence>
<evidence type="ECO:0008006" key="10">
    <source>
        <dbReference type="Google" id="ProtNLM"/>
    </source>
</evidence>
<comment type="subcellular location">
    <subcellularLocation>
        <location evidence="1">Nucleus</location>
        <location evidence="1">Nucleolus</location>
    </subcellularLocation>
</comment>
<feature type="domain" description="ESF1 RRM" evidence="7">
    <location>
        <begin position="231"/>
        <end position="369"/>
    </location>
</feature>
<dbReference type="InterPro" id="IPR039754">
    <property type="entry name" value="Esf1"/>
</dbReference>
<dbReference type="EMBL" id="CM035429">
    <property type="protein sequence ID" value="KAH7300245.1"/>
    <property type="molecule type" value="Genomic_DNA"/>
</dbReference>
<evidence type="ECO:0000256" key="4">
    <source>
        <dbReference type="ARBA" id="ARBA00023242"/>
    </source>
</evidence>
<organism evidence="8 9">
    <name type="scientific">Ceratopteris richardii</name>
    <name type="common">Triangle waterfern</name>
    <dbReference type="NCBI Taxonomy" id="49495"/>
    <lineage>
        <taxon>Eukaryota</taxon>
        <taxon>Viridiplantae</taxon>
        <taxon>Streptophyta</taxon>
        <taxon>Embryophyta</taxon>
        <taxon>Tracheophyta</taxon>
        <taxon>Polypodiopsida</taxon>
        <taxon>Polypodiidae</taxon>
        <taxon>Polypodiales</taxon>
        <taxon>Pteridineae</taxon>
        <taxon>Pteridaceae</taxon>
        <taxon>Parkerioideae</taxon>
        <taxon>Ceratopteris</taxon>
    </lineage>
</organism>
<feature type="region of interest" description="Disordered" evidence="5">
    <location>
        <begin position="86"/>
        <end position="134"/>
    </location>
</feature>
<sequence>MKFSKRKMLEKQDVVRDPRFSRLHFDPRFQRAFKRKLKIPVDSRFQHIFSDKRFLDPLSLDKRGRRFSKGKQKHGRRINPLQQYYRLSDDDDEASAEKKFESDQDAKRTKNSASKEFSRLNNFVPKSKRNMEPYDSMEANNANQYEETFPANSTPMGALKTKSVSEEELIYDSNDGLESDEGPESESDSEDSSNVSSSSSSDTSSDEEEGIDDLHSEEVEEEKVPTTKTETRRLALVNMDWDHIRAVDILAVMNSFLPKGGQILSVSVYPSEFGLQQMKEEEKRGPQIFQPGGSDDSDEDEDVVMERLRKYEKDKLRYYYAVIECDSKGTADFIYGSCDGMEFERSANTFDLRFIPDEMKFVNDARDVAKEVPADYQVPAFETKALQHSRVKLTWDDDEPDRVKSLRQKFNADQLNEMDFKTYLASDISESESNNGEEEYVEGDEDENIRKGEDVGNVCGIKNSLREKYRALLLGSDDAFQGKDKSNEQDLEITFSSGLEELSKRLMEKAKQKGTDETVWEAYLRKKREKRRLQKQSMDAKADQEGTLVEKNSTADTSPSDGDAGFDDPFFNSEEGLDFPAAEESDSEREISLSVASKKKEGGRSQKNTLLREKKQEEERSKAELELLFADELASGKAVKGYNLKKKLKEKKKKDVDELPAVNYDDPRFSALFTSHRFAIDPTEPEFQRSAAQLRPLLEKQQKHMSQVQEVADAKGLEHVKVEDVSVATSKRARQELSLIVRSLKQKVGAAEG</sequence>
<dbReference type="GO" id="GO:0003723">
    <property type="term" value="F:RNA binding"/>
    <property type="evidence" value="ECO:0007669"/>
    <property type="project" value="TreeGrafter"/>
</dbReference>
<comment type="similarity">
    <text evidence="2">Belongs to the ESF1 family.</text>
</comment>
<feature type="compositionally biased region" description="Basic and acidic residues" evidence="5">
    <location>
        <begin position="212"/>
        <end position="228"/>
    </location>
</feature>
<keyword evidence="3" id="KW-0175">Coiled coil</keyword>
<reference evidence="8" key="1">
    <citation type="submission" date="2021-08" db="EMBL/GenBank/DDBJ databases">
        <title>WGS assembly of Ceratopteris richardii.</title>
        <authorList>
            <person name="Marchant D.B."/>
            <person name="Chen G."/>
            <person name="Jenkins J."/>
            <person name="Shu S."/>
            <person name="Leebens-Mack J."/>
            <person name="Grimwood J."/>
            <person name="Schmutz J."/>
            <person name="Soltis P."/>
            <person name="Soltis D."/>
            <person name="Chen Z.-H."/>
        </authorList>
    </citation>
    <scope>NUCLEOTIDE SEQUENCE</scope>
    <source>
        <strain evidence="8">Whitten #5841</strain>
        <tissue evidence="8">Leaf</tissue>
    </source>
</reference>
<dbReference type="Proteomes" id="UP000825935">
    <property type="component" value="Chromosome 24"/>
</dbReference>
<keyword evidence="4" id="KW-0539">Nucleus</keyword>
<feature type="compositionally biased region" description="Basic and acidic residues" evidence="5">
    <location>
        <begin position="95"/>
        <end position="108"/>
    </location>
</feature>
<evidence type="ECO:0000259" key="7">
    <source>
        <dbReference type="Pfam" id="PF25121"/>
    </source>
</evidence>
<name>A0A8T2RXG3_CERRI</name>
<feature type="compositionally biased region" description="Polar residues" evidence="5">
    <location>
        <begin position="111"/>
        <end position="121"/>
    </location>
</feature>
<gene>
    <name evidence="8" type="ORF">KP509_24G052900</name>
</gene>
<feature type="region of interest" description="Disordered" evidence="5">
    <location>
        <begin position="172"/>
        <end position="228"/>
    </location>
</feature>
<dbReference type="PANTHER" id="PTHR12202:SF0">
    <property type="entry name" value="ESF1 HOMOLOG"/>
    <property type="match status" value="1"/>
</dbReference>
<dbReference type="OMA" id="YEMEMSW"/>
<proteinExistence type="inferred from homology"/>
<feature type="region of interest" description="Disordered" evidence="5">
    <location>
        <begin position="529"/>
        <end position="622"/>
    </location>
</feature>
<evidence type="ECO:0000256" key="1">
    <source>
        <dbReference type="ARBA" id="ARBA00004604"/>
    </source>
</evidence>
<evidence type="ECO:0000259" key="6">
    <source>
        <dbReference type="Pfam" id="PF08159"/>
    </source>
</evidence>
<evidence type="ECO:0000256" key="5">
    <source>
        <dbReference type="SAM" id="MobiDB-lite"/>
    </source>
</evidence>
<feature type="compositionally biased region" description="Acidic residues" evidence="5">
    <location>
        <begin position="575"/>
        <end position="587"/>
    </location>
</feature>
<feature type="compositionally biased region" description="Acidic residues" evidence="5">
    <location>
        <begin position="172"/>
        <end position="191"/>
    </location>
</feature>
<feature type="compositionally biased region" description="Polar residues" evidence="5">
    <location>
        <begin position="550"/>
        <end position="560"/>
    </location>
</feature>
<dbReference type="GO" id="GO:0006364">
    <property type="term" value="P:rRNA processing"/>
    <property type="evidence" value="ECO:0007669"/>
    <property type="project" value="InterPro"/>
</dbReference>
<dbReference type="GO" id="GO:0005730">
    <property type="term" value="C:nucleolus"/>
    <property type="evidence" value="ECO:0007669"/>
    <property type="project" value="UniProtKB-SubCell"/>
</dbReference>
<protein>
    <recommendedName>
        <fullName evidence="10">NUC153 domain-containing protein</fullName>
    </recommendedName>
</protein>